<protein>
    <recommendedName>
        <fullName evidence="9">Integrase</fullName>
    </recommendedName>
</protein>
<name>A0A268S6T5_SHOCL</name>
<evidence type="ECO:0000256" key="2">
    <source>
        <dbReference type="ARBA" id="ARBA00023125"/>
    </source>
</evidence>
<gene>
    <name evidence="7" type="ORF">CHH61_03470</name>
</gene>
<dbReference type="Proteomes" id="UP000216133">
    <property type="component" value="Unassembled WGS sequence"/>
</dbReference>
<dbReference type="PANTHER" id="PTHR30349">
    <property type="entry name" value="PHAGE INTEGRASE-RELATED"/>
    <property type="match status" value="1"/>
</dbReference>
<dbReference type="EMBL" id="NPBS01000014">
    <property type="protein sequence ID" value="PAF27391.1"/>
    <property type="molecule type" value="Genomic_DNA"/>
</dbReference>
<evidence type="ECO:0000259" key="6">
    <source>
        <dbReference type="PROSITE" id="PS51900"/>
    </source>
</evidence>
<dbReference type="InterPro" id="IPR044068">
    <property type="entry name" value="CB"/>
</dbReference>
<dbReference type="InterPro" id="IPR050090">
    <property type="entry name" value="Tyrosine_recombinase_XerCD"/>
</dbReference>
<reference evidence="7 8" key="1">
    <citation type="submission" date="2017-07" db="EMBL/GenBank/DDBJ databases">
        <title>Isolation and whole genome analysis of endospore-forming bacteria from heroin.</title>
        <authorList>
            <person name="Kalinowski J."/>
            <person name="Ahrens B."/>
            <person name="Al-Dilaimi A."/>
            <person name="Winkler A."/>
            <person name="Wibberg D."/>
            <person name="Schleenbecker U."/>
            <person name="Ruckert C."/>
            <person name="Wolfel R."/>
            <person name="Grass G."/>
        </authorList>
    </citation>
    <scope>NUCLEOTIDE SEQUENCE [LARGE SCALE GENOMIC DNA]</scope>
    <source>
        <strain evidence="7 8">7523-2</strain>
    </source>
</reference>
<accession>A0A268S6T5</accession>
<evidence type="ECO:0000313" key="7">
    <source>
        <dbReference type="EMBL" id="PAF27391.1"/>
    </source>
</evidence>
<dbReference type="GO" id="GO:0015074">
    <property type="term" value="P:DNA integration"/>
    <property type="evidence" value="ECO:0007669"/>
    <property type="project" value="UniProtKB-KW"/>
</dbReference>
<dbReference type="CDD" id="cd00397">
    <property type="entry name" value="DNA_BRE_C"/>
    <property type="match status" value="1"/>
</dbReference>
<dbReference type="SUPFAM" id="SSF56349">
    <property type="entry name" value="DNA breaking-rejoining enzymes"/>
    <property type="match status" value="1"/>
</dbReference>
<evidence type="ECO:0000313" key="8">
    <source>
        <dbReference type="Proteomes" id="UP000216133"/>
    </source>
</evidence>
<keyword evidence="2 4" id="KW-0238">DNA-binding</keyword>
<dbReference type="Pfam" id="PF02899">
    <property type="entry name" value="Phage_int_SAM_1"/>
    <property type="match status" value="1"/>
</dbReference>
<keyword evidence="3" id="KW-0233">DNA recombination</keyword>
<dbReference type="PROSITE" id="PS51900">
    <property type="entry name" value="CB"/>
    <property type="match status" value="1"/>
</dbReference>
<sequence length="310" mass="36267">MDNSAYLNRYIEKLEEARKTPGTLKQYKSDLQPFISWLDESIETDLLRIDAAHVTGYIEHLKKKKLSETTIKRHISVINRFLTFHQIDTAITSELAKTYKASPLRSQDFISEQEMTILLESMKQPINSAARDKLISRNLAIVLFVRYKGLRPSEIASINMDTVNLVHSTIEFKRDGQKVQYQLSGMHAQYIKDYLRTIDPIKKPKWRSNEPLFVSFDNRSHSFQYDYENEQPKRLSARGIQEMIKDEVRLAGLRKLSAKHLRNSCILEHLKAGQPEKELQQTFHLTHPFSLHRYKQYRESTLSQDDGIKK</sequence>
<dbReference type="InterPro" id="IPR002104">
    <property type="entry name" value="Integrase_catalytic"/>
</dbReference>
<dbReference type="AlphaFoldDB" id="A0A268S6T5"/>
<organism evidence="7 8">
    <name type="scientific">Shouchella clausii</name>
    <name type="common">Alkalihalobacillus clausii</name>
    <dbReference type="NCBI Taxonomy" id="79880"/>
    <lineage>
        <taxon>Bacteria</taxon>
        <taxon>Bacillati</taxon>
        <taxon>Bacillota</taxon>
        <taxon>Bacilli</taxon>
        <taxon>Bacillales</taxon>
        <taxon>Bacillaceae</taxon>
        <taxon>Shouchella</taxon>
    </lineage>
</organism>
<feature type="domain" description="Tyr recombinase" evidence="5">
    <location>
        <begin position="105"/>
        <end position="310"/>
    </location>
</feature>
<dbReference type="InterPro" id="IPR013762">
    <property type="entry name" value="Integrase-like_cat_sf"/>
</dbReference>
<dbReference type="InterPro" id="IPR011010">
    <property type="entry name" value="DNA_brk_join_enz"/>
</dbReference>
<comment type="caution">
    <text evidence="7">The sequence shown here is derived from an EMBL/GenBank/DDBJ whole genome shotgun (WGS) entry which is preliminary data.</text>
</comment>
<dbReference type="GO" id="GO:0003677">
    <property type="term" value="F:DNA binding"/>
    <property type="evidence" value="ECO:0007669"/>
    <property type="project" value="UniProtKB-UniRule"/>
</dbReference>
<dbReference type="InterPro" id="IPR010998">
    <property type="entry name" value="Integrase_recombinase_N"/>
</dbReference>
<evidence type="ECO:0000256" key="3">
    <source>
        <dbReference type="ARBA" id="ARBA00023172"/>
    </source>
</evidence>
<dbReference type="Gene3D" id="1.10.443.10">
    <property type="entry name" value="Intergrase catalytic core"/>
    <property type="match status" value="1"/>
</dbReference>
<dbReference type="PANTHER" id="PTHR30349:SF86">
    <property type="entry name" value="INTEGRASE_RECOMBINASE AQ_AA09-RELATED"/>
    <property type="match status" value="1"/>
</dbReference>
<keyword evidence="1" id="KW-0229">DNA integration</keyword>
<evidence type="ECO:0000256" key="4">
    <source>
        <dbReference type="PROSITE-ProRule" id="PRU01248"/>
    </source>
</evidence>
<proteinExistence type="predicted"/>
<dbReference type="PROSITE" id="PS51898">
    <property type="entry name" value="TYR_RECOMBINASE"/>
    <property type="match status" value="1"/>
</dbReference>
<dbReference type="InterPro" id="IPR004107">
    <property type="entry name" value="Integrase_SAM-like_N"/>
</dbReference>
<dbReference type="Pfam" id="PF00589">
    <property type="entry name" value="Phage_integrase"/>
    <property type="match status" value="1"/>
</dbReference>
<dbReference type="Gene3D" id="1.10.150.130">
    <property type="match status" value="1"/>
</dbReference>
<evidence type="ECO:0000256" key="1">
    <source>
        <dbReference type="ARBA" id="ARBA00022908"/>
    </source>
</evidence>
<evidence type="ECO:0000259" key="5">
    <source>
        <dbReference type="PROSITE" id="PS51898"/>
    </source>
</evidence>
<dbReference type="GO" id="GO:0006310">
    <property type="term" value="P:DNA recombination"/>
    <property type="evidence" value="ECO:0007669"/>
    <property type="project" value="UniProtKB-KW"/>
</dbReference>
<feature type="domain" description="Core-binding (CB)" evidence="6">
    <location>
        <begin position="1"/>
        <end position="86"/>
    </location>
</feature>
<dbReference type="RefSeq" id="WP_095327804.1">
    <property type="nucleotide sequence ID" value="NZ_NPBS01000014.1"/>
</dbReference>
<evidence type="ECO:0008006" key="9">
    <source>
        <dbReference type="Google" id="ProtNLM"/>
    </source>
</evidence>